<dbReference type="AlphaFoldDB" id="A0A0C9X3T0"/>
<name>A0A0C9X3T0_9AGAR</name>
<dbReference type="HOGENOM" id="CLU_2886125_0_0_1"/>
<proteinExistence type="predicted"/>
<sequence length="63" mass="6741">MLLRSTLSDANGFLVLFGHAAILMAPPKLVETPGGVDPREQRVVTATRSSSRVDVGRRCCSEA</sequence>
<keyword evidence="2" id="KW-1185">Reference proteome</keyword>
<dbReference type="EMBL" id="KN838642">
    <property type="protein sequence ID" value="KIJ99680.1"/>
    <property type="molecule type" value="Genomic_DNA"/>
</dbReference>
<reference evidence="1 2" key="1">
    <citation type="submission" date="2014-04" db="EMBL/GenBank/DDBJ databases">
        <authorList>
            <consortium name="DOE Joint Genome Institute"/>
            <person name="Kuo A."/>
            <person name="Kohler A."/>
            <person name="Nagy L.G."/>
            <person name="Floudas D."/>
            <person name="Copeland A."/>
            <person name="Barry K.W."/>
            <person name="Cichocki N."/>
            <person name="Veneault-Fourrey C."/>
            <person name="LaButti K."/>
            <person name="Lindquist E.A."/>
            <person name="Lipzen A."/>
            <person name="Lundell T."/>
            <person name="Morin E."/>
            <person name="Murat C."/>
            <person name="Sun H."/>
            <person name="Tunlid A."/>
            <person name="Henrissat B."/>
            <person name="Grigoriev I.V."/>
            <person name="Hibbett D.S."/>
            <person name="Martin F."/>
            <person name="Nordberg H.P."/>
            <person name="Cantor M.N."/>
            <person name="Hua S.X."/>
        </authorList>
    </citation>
    <scope>NUCLEOTIDE SEQUENCE [LARGE SCALE GENOMIC DNA]</scope>
    <source>
        <strain evidence="1 2">LaAM-08-1</strain>
    </source>
</reference>
<accession>A0A0C9X3T0</accession>
<dbReference type="Proteomes" id="UP000054477">
    <property type="component" value="Unassembled WGS sequence"/>
</dbReference>
<evidence type="ECO:0000313" key="1">
    <source>
        <dbReference type="EMBL" id="KIJ99680.1"/>
    </source>
</evidence>
<gene>
    <name evidence="1" type="ORF">K443DRAFT_162497</name>
</gene>
<evidence type="ECO:0000313" key="2">
    <source>
        <dbReference type="Proteomes" id="UP000054477"/>
    </source>
</evidence>
<protein>
    <submittedName>
        <fullName evidence="1">Uncharacterized protein</fullName>
    </submittedName>
</protein>
<reference evidence="2" key="2">
    <citation type="submission" date="2015-01" db="EMBL/GenBank/DDBJ databases">
        <title>Evolutionary Origins and Diversification of the Mycorrhizal Mutualists.</title>
        <authorList>
            <consortium name="DOE Joint Genome Institute"/>
            <consortium name="Mycorrhizal Genomics Consortium"/>
            <person name="Kohler A."/>
            <person name="Kuo A."/>
            <person name="Nagy L.G."/>
            <person name="Floudas D."/>
            <person name="Copeland A."/>
            <person name="Barry K.W."/>
            <person name="Cichocki N."/>
            <person name="Veneault-Fourrey C."/>
            <person name="LaButti K."/>
            <person name="Lindquist E.A."/>
            <person name="Lipzen A."/>
            <person name="Lundell T."/>
            <person name="Morin E."/>
            <person name="Murat C."/>
            <person name="Riley R."/>
            <person name="Ohm R."/>
            <person name="Sun H."/>
            <person name="Tunlid A."/>
            <person name="Henrissat B."/>
            <person name="Grigoriev I.V."/>
            <person name="Hibbett D.S."/>
            <person name="Martin F."/>
        </authorList>
    </citation>
    <scope>NUCLEOTIDE SEQUENCE [LARGE SCALE GENOMIC DNA]</scope>
    <source>
        <strain evidence="2">LaAM-08-1</strain>
    </source>
</reference>
<organism evidence="1 2">
    <name type="scientific">Laccaria amethystina LaAM-08-1</name>
    <dbReference type="NCBI Taxonomy" id="1095629"/>
    <lineage>
        <taxon>Eukaryota</taxon>
        <taxon>Fungi</taxon>
        <taxon>Dikarya</taxon>
        <taxon>Basidiomycota</taxon>
        <taxon>Agaricomycotina</taxon>
        <taxon>Agaricomycetes</taxon>
        <taxon>Agaricomycetidae</taxon>
        <taxon>Agaricales</taxon>
        <taxon>Agaricineae</taxon>
        <taxon>Hydnangiaceae</taxon>
        <taxon>Laccaria</taxon>
    </lineage>
</organism>